<organism evidence="3 4">
    <name type="scientific">Planosporangium thailandense</name>
    <dbReference type="NCBI Taxonomy" id="765197"/>
    <lineage>
        <taxon>Bacteria</taxon>
        <taxon>Bacillati</taxon>
        <taxon>Actinomycetota</taxon>
        <taxon>Actinomycetes</taxon>
        <taxon>Micromonosporales</taxon>
        <taxon>Micromonosporaceae</taxon>
        <taxon>Planosporangium</taxon>
    </lineage>
</organism>
<keyword evidence="1" id="KW-0472">Membrane</keyword>
<feature type="transmembrane region" description="Helical" evidence="1">
    <location>
        <begin position="215"/>
        <end position="237"/>
    </location>
</feature>
<comment type="caution">
    <text evidence="3">The sequence shown here is derived from an EMBL/GenBank/DDBJ whole genome shotgun (WGS) entry which is preliminary data.</text>
</comment>
<reference evidence="3 4" key="1">
    <citation type="submission" date="2020-03" db="EMBL/GenBank/DDBJ databases">
        <title>WGS of the type strain of Planosporangium spp.</title>
        <authorList>
            <person name="Thawai C."/>
        </authorList>
    </citation>
    <scope>NUCLEOTIDE SEQUENCE [LARGE SCALE GENOMIC DNA]</scope>
    <source>
        <strain evidence="3 4">TBRC 5610</strain>
    </source>
</reference>
<name>A0ABX0XZ27_9ACTN</name>
<feature type="chain" id="PRO_5046482417" evidence="2">
    <location>
        <begin position="25"/>
        <end position="253"/>
    </location>
</feature>
<evidence type="ECO:0000313" key="3">
    <source>
        <dbReference type="EMBL" id="NJC71081.1"/>
    </source>
</evidence>
<evidence type="ECO:0000256" key="2">
    <source>
        <dbReference type="SAM" id="SignalP"/>
    </source>
</evidence>
<protein>
    <submittedName>
        <fullName evidence="3">Uncharacterized protein</fullName>
    </submittedName>
</protein>
<dbReference type="EMBL" id="JAATVY010000009">
    <property type="protein sequence ID" value="NJC71081.1"/>
    <property type="molecule type" value="Genomic_DNA"/>
</dbReference>
<proteinExistence type="predicted"/>
<dbReference type="Proteomes" id="UP000722989">
    <property type="component" value="Unassembled WGS sequence"/>
</dbReference>
<keyword evidence="1" id="KW-0812">Transmembrane</keyword>
<keyword evidence="2" id="KW-0732">Signal</keyword>
<sequence>MNVPRPLFAAFVLVAAGVVGPGVAAGTAAAASSHLIVETPRDLAGRPRAALLETTGFAPGRSDAGTVAVRNDSDAPARLTITATDVRDDDNGCTRAERLVDNGCGPGQGELGSEVVVSLDVARDSAGPYTPIWQGAFASLRRGVVAGALLAAHERRVLRLAVRLPIQSGNETQTDRLGFTLDLTLEGDFGTETGTVPGSPLGGGPNWLPVTGLPAAVLLALSAGVGLLLAGVGLFVAGRWRGVRLTHVDPSHG</sequence>
<accession>A0ABX0XZ27</accession>
<dbReference type="RefSeq" id="WP_167925976.1">
    <property type="nucleotide sequence ID" value="NZ_JAATVY010000009.1"/>
</dbReference>
<evidence type="ECO:0000313" key="4">
    <source>
        <dbReference type="Proteomes" id="UP000722989"/>
    </source>
</evidence>
<gene>
    <name evidence="3" type="ORF">HC031_15370</name>
</gene>
<feature type="signal peptide" evidence="2">
    <location>
        <begin position="1"/>
        <end position="24"/>
    </location>
</feature>
<keyword evidence="1" id="KW-1133">Transmembrane helix</keyword>
<evidence type="ECO:0000256" key="1">
    <source>
        <dbReference type="SAM" id="Phobius"/>
    </source>
</evidence>
<keyword evidence="4" id="KW-1185">Reference proteome</keyword>